<protein>
    <submittedName>
        <fullName evidence="1">Uncharacterized protein</fullName>
    </submittedName>
</protein>
<name>A0A3N2DK66_9GAMM</name>
<dbReference type="EMBL" id="RKHR01000005">
    <property type="protein sequence ID" value="ROS00203.1"/>
    <property type="molecule type" value="Genomic_DNA"/>
</dbReference>
<dbReference type="RefSeq" id="WP_148059418.1">
    <property type="nucleotide sequence ID" value="NZ_RKHR01000005.1"/>
</dbReference>
<proteinExistence type="predicted"/>
<comment type="caution">
    <text evidence="1">The sequence shown here is derived from an EMBL/GenBank/DDBJ whole genome shotgun (WGS) entry which is preliminary data.</text>
</comment>
<dbReference type="AlphaFoldDB" id="A0A3N2DK66"/>
<sequence>MKLFRLDSPGMDVAFSDDEFALFDSLGEGFIMDYSEHEILADRWVELEGVSEIEDISGIDACVMHSRLFLSSRCETLFPVLRQYGELLPFTIKGVRYWSFNCLRKCNDVVSSKTKRNSSGCLLSLSFEGTDANDGELWVTNLDNYTGLYCTESFKNRCEEAGLRGVAFKAEGDWL</sequence>
<evidence type="ECO:0000313" key="1">
    <source>
        <dbReference type="EMBL" id="ROS00203.1"/>
    </source>
</evidence>
<gene>
    <name evidence="1" type="ORF">EDC56_2841</name>
</gene>
<reference evidence="1 2" key="1">
    <citation type="submission" date="2018-11" db="EMBL/GenBank/DDBJ databases">
        <title>Genomic Encyclopedia of Type Strains, Phase IV (KMG-IV): sequencing the most valuable type-strain genomes for metagenomic binning, comparative biology and taxonomic classification.</title>
        <authorList>
            <person name="Goeker M."/>
        </authorList>
    </citation>
    <scope>NUCLEOTIDE SEQUENCE [LARGE SCALE GENOMIC DNA]</scope>
    <source>
        <strain evidence="1 2">DSM 100316</strain>
    </source>
</reference>
<accession>A0A3N2DK66</accession>
<organism evidence="1 2">
    <name type="scientific">Sinobacterium caligoides</name>
    <dbReference type="NCBI Taxonomy" id="933926"/>
    <lineage>
        <taxon>Bacteria</taxon>
        <taxon>Pseudomonadati</taxon>
        <taxon>Pseudomonadota</taxon>
        <taxon>Gammaproteobacteria</taxon>
        <taxon>Cellvibrionales</taxon>
        <taxon>Spongiibacteraceae</taxon>
        <taxon>Sinobacterium</taxon>
    </lineage>
</organism>
<dbReference type="Proteomes" id="UP000275394">
    <property type="component" value="Unassembled WGS sequence"/>
</dbReference>
<keyword evidence="2" id="KW-1185">Reference proteome</keyword>
<dbReference type="OrthoDB" id="6398614at2"/>
<evidence type="ECO:0000313" key="2">
    <source>
        <dbReference type="Proteomes" id="UP000275394"/>
    </source>
</evidence>